<dbReference type="InterPro" id="IPR001487">
    <property type="entry name" value="Bromodomain"/>
</dbReference>
<accession>A0AAP0AT94</accession>
<dbReference type="SUPFAM" id="SSF47370">
    <property type="entry name" value="Bromodomain"/>
    <property type="match status" value="1"/>
</dbReference>
<feature type="region of interest" description="Disordered" evidence="8">
    <location>
        <begin position="697"/>
        <end position="721"/>
    </location>
</feature>
<dbReference type="GO" id="GO:0005634">
    <property type="term" value="C:nucleus"/>
    <property type="evidence" value="ECO:0007669"/>
    <property type="project" value="UniProtKB-SubCell"/>
</dbReference>
<dbReference type="InterPro" id="IPR038336">
    <property type="entry name" value="NET_sf"/>
</dbReference>
<organism evidence="11 12">
    <name type="scientific">Platanthera zijinensis</name>
    <dbReference type="NCBI Taxonomy" id="2320716"/>
    <lineage>
        <taxon>Eukaryota</taxon>
        <taxon>Viridiplantae</taxon>
        <taxon>Streptophyta</taxon>
        <taxon>Embryophyta</taxon>
        <taxon>Tracheophyta</taxon>
        <taxon>Spermatophyta</taxon>
        <taxon>Magnoliopsida</taxon>
        <taxon>Liliopsida</taxon>
        <taxon>Asparagales</taxon>
        <taxon>Orchidaceae</taxon>
        <taxon>Orchidoideae</taxon>
        <taxon>Orchideae</taxon>
        <taxon>Orchidinae</taxon>
        <taxon>Platanthera</taxon>
    </lineage>
</organism>
<evidence type="ECO:0000256" key="1">
    <source>
        <dbReference type="ARBA" id="ARBA00004123"/>
    </source>
</evidence>
<dbReference type="InterPro" id="IPR037377">
    <property type="entry name" value="GTE_bromo"/>
</dbReference>
<evidence type="ECO:0000259" key="10">
    <source>
        <dbReference type="PROSITE" id="PS51525"/>
    </source>
</evidence>
<reference evidence="11 12" key="1">
    <citation type="journal article" date="2022" name="Nat. Plants">
        <title>Genomes of leafy and leafless Platanthera orchids illuminate the evolution of mycoheterotrophy.</title>
        <authorList>
            <person name="Li M.H."/>
            <person name="Liu K.W."/>
            <person name="Li Z."/>
            <person name="Lu H.C."/>
            <person name="Ye Q.L."/>
            <person name="Zhang D."/>
            <person name="Wang J.Y."/>
            <person name="Li Y.F."/>
            <person name="Zhong Z.M."/>
            <person name="Liu X."/>
            <person name="Yu X."/>
            <person name="Liu D.K."/>
            <person name="Tu X.D."/>
            <person name="Liu B."/>
            <person name="Hao Y."/>
            <person name="Liao X.Y."/>
            <person name="Jiang Y.T."/>
            <person name="Sun W.H."/>
            <person name="Chen J."/>
            <person name="Chen Y.Q."/>
            <person name="Ai Y."/>
            <person name="Zhai J.W."/>
            <person name="Wu S.S."/>
            <person name="Zhou Z."/>
            <person name="Hsiao Y.Y."/>
            <person name="Wu W.L."/>
            <person name="Chen Y.Y."/>
            <person name="Lin Y.F."/>
            <person name="Hsu J.L."/>
            <person name="Li C.Y."/>
            <person name="Wang Z.W."/>
            <person name="Zhao X."/>
            <person name="Zhong W.Y."/>
            <person name="Ma X.K."/>
            <person name="Ma L."/>
            <person name="Huang J."/>
            <person name="Chen G.Z."/>
            <person name="Huang M.Z."/>
            <person name="Huang L."/>
            <person name="Peng D.H."/>
            <person name="Luo Y.B."/>
            <person name="Zou S.Q."/>
            <person name="Chen S.P."/>
            <person name="Lan S."/>
            <person name="Tsai W.C."/>
            <person name="Van de Peer Y."/>
            <person name="Liu Z.J."/>
        </authorList>
    </citation>
    <scope>NUCLEOTIDE SEQUENCE [LARGE SCALE GENOMIC DNA]</scope>
    <source>
        <strain evidence="11">Lor287</strain>
    </source>
</reference>
<evidence type="ECO:0000256" key="7">
    <source>
        <dbReference type="PROSITE-ProRule" id="PRU00035"/>
    </source>
</evidence>
<dbReference type="Pfam" id="PF00439">
    <property type="entry name" value="Bromodomain"/>
    <property type="match status" value="1"/>
</dbReference>
<dbReference type="Pfam" id="PF17035">
    <property type="entry name" value="BET"/>
    <property type="match status" value="1"/>
</dbReference>
<dbReference type="PANTHER" id="PTHR46136">
    <property type="entry name" value="TRANSCRIPTION FACTOR GTE8"/>
    <property type="match status" value="1"/>
</dbReference>
<evidence type="ECO:0000256" key="4">
    <source>
        <dbReference type="ARBA" id="ARBA00023117"/>
    </source>
</evidence>
<comment type="subcellular location">
    <subcellularLocation>
        <location evidence="1">Nucleus</location>
    </subcellularLocation>
</comment>
<dbReference type="InterPro" id="IPR027353">
    <property type="entry name" value="NET_dom"/>
</dbReference>
<keyword evidence="3" id="KW-0175">Coiled coil</keyword>
<feature type="domain" description="NET" evidence="10">
    <location>
        <begin position="301"/>
        <end position="382"/>
    </location>
</feature>
<keyword evidence="6" id="KW-0539">Nucleus</keyword>
<dbReference type="SMART" id="SM00297">
    <property type="entry name" value="BROMO"/>
    <property type="match status" value="1"/>
</dbReference>
<keyword evidence="4 7" id="KW-0103">Bromodomain</keyword>
<evidence type="ECO:0000313" key="12">
    <source>
        <dbReference type="Proteomes" id="UP001418222"/>
    </source>
</evidence>
<dbReference type="AlphaFoldDB" id="A0AAP0AT94"/>
<evidence type="ECO:0000256" key="3">
    <source>
        <dbReference type="ARBA" id="ARBA00023054"/>
    </source>
</evidence>
<feature type="region of interest" description="Disordered" evidence="8">
    <location>
        <begin position="561"/>
        <end position="617"/>
    </location>
</feature>
<evidence type="ECO:0000256" key="5">
    <source>
        <dbReference type="ARBA" id="ARBA00023163"/>
    </source>
</evidence>
<comment type="caution">
    <text evidence="11">The sequence shown here is derived from an EMBL/GenBank/DDBJ whole genome shotgun (WGS) entry which is preliminary data.</text>
</comment>
<evidence type="ECO:0000256" key="8">
    <source>
        <dbReference type="SAM" id="MobiDB-lite"/>
    </source>
</evidence>
<dbReference type="CDD" id="cd05506">
    <property type="entry name" value="Bromo_plant1"/>
    <property type="match status" value="1"/>
</dbReference>
<evidence type="ECO:0000256" key="2">
    <source>
        <dbReference type="ARBA" id="ARBA00023015"/>
    </source>
</evidence>
<feature type="domain" description="Bromo" evidence="9">
    <location>
        <begin position="177"/>
        <end position="249"/>
    </location>
</feature>
<feature type="region of interest" description="Disordered" evidence="8">
    <location>
        <begin position="417"/>
        <end position="536"/>
    </location>
</feature>
<dbReference type="EMBL" id="JBBWWQ010000021">
    <property type="protein sequence ID" value="KAK8914068.1"/>
    <property type="molecule type" value="Genomic_DNA"/>
</dbReference>
<evidence type="ECO:0000313" key="11">
    <source>
        <dbReference type="EMBL" id="KAK8914068.1"/>
    </source>
</evidence>
<evidence type="ECO:0000259" key="9">
    <source>
        <dbReference type="PROSITE" id="PS50014"/>
    </source>
</evidence>
<evidence type="ECO:0000256" key="6">
    <source>
        <dbReference type="ARBA" id="ARBA00023242"/>
    </source>
</evidence>
<protein>
    <submittedName>
        <fullName evidence="11">Transcription factor GTE9</fullName>
    </submittedName>
</protein>
<dbReference type="Gene3D" id="1.20.1270.220">
    <property type="match status" value="1"/>
</dbReference>
<gene>
    <name evidence="11" type="primary">GTE9</name>
    <name evidence="11" type="ORF">KSP39_PZI023811</name>
</gene>
<keyword evidence="5" id="KW-0804">Transcription</keyword>
<dbReference type="InterPro" id="IPR052442">
    <property type="entry name" value="Env_Response_Regulator"/>
</dbReference>
<name>A0AAP0AT94_9ASPA</name>
<dbReference type="InterPro" id="IPR036427">
    <property type="entry name" value="Bromodomain-like_sf"/>
</dbReference>
<sequence length="721" mass="80240">MVTEKSSWSQCKTVKKRCGGDLSLTLMGKTQKSSRGYSSGFVSDERHAVEAVGESEGFVSQSHVGSDDSIIGKRRRISLSSSKSDDFFVPVQVISLSKLTGSERKFLEMRLRQELDQVQKFQKKVLSTATMKSNAVLMPSSGDPLVKKRNCESKQVSSSPSIVALMKQCETLLKRLMTHDYGWVFNVPVDVVKLDLPDYFTYIKQPMDLGTVKSKLASGAYSSPWDFASDVRLTFSNARAYNPPSTDVHVMSGVMSGLFEMRWKFIEKKMAASNVAIKRETKVVKRNPETLKRKISPEDHVIVVLDNEPKITDEEKLNLSRRLSLIPELPTCIVDFLKKHTSNEDQNSDDEIEIDFDSLSVDTLLELKKLLDDCSQGNDLKQWEKNEPCKMETFIKSGLNNSIHPFKGNGPADVDDDLDICGAGPPISSYSPVDRTKSTMRRSSIGNTSSSSSSGSGSSSTDSDSGSNSRGKLNIEVPRSLKSTKKTLRSQGGNRHEKGPKVGADQAEQNAHRKAASVITNGSLEGENAPSERQVSPDKLYRAALLRSRFADTILKAREKTLDQDERRDPERLRQEREALERQQREERARLQAEAKAAEDARLKAEAEAAAEAKRRREQEREASRLALLQMEKTVEINENSLFLKDLEMLRTAPADHNIPGSTVDANLDCSNQAIDCFRLDGCNPLEQLGLFIKADDDEECDEDDGRSIVPANDVEEGEID</sequence>
<dbReference type="Gene3D" id="1.20.920.10">
    <property type="entry name" value="Bromodomain-like"/>
    <property type="match status" value="1"/>
</dbReference>
<keyword evidence="2" id="KW-0805">Transcription regulation</keyword>
<dbReference type="Proteomes" id="UP001418222">
    <property type="component" value="Unassembled WGS sequence"/>
</dbReference>
<dbReference type="PROSITE" id="PS51525">
    <property type="entry name" value="NET"/>
    <property type="match status" value="1"/>
</dbReference>
<feature type="compositionally biased region" description="Low complexity" evidence="8">
    <location>
        <begin position="443"/>
        <end position="469"/>
    </location>
</feature>
<proteinExistence type="predicted"/>
<dbReference type="PANTHER" id="PTHR46136:SF33">
    <property type="entry name" value="TRANSCRIPTION FACTOR GTE10"/>
    <property type="match status" value="1"/>
</dbReference>
<keyword evidence="12" id="KW-1185">Reference proteome</keyword>
<dbReference type="PROSITE" id="PS50014">
    <property type="entry name" value="BROMODOMAIN_2"/>
    <property type="match status" value="1"/>
</dbReference>
<dbReference type="PRINTS" id="PR00503">
    <property type="entry name" value="BROMODOMAIN"/>
</dbReference>